<accession>A0A820N8A5</accession>
<sequence>LDETAFEIEQQTETTHGTLVIEVSLPDEFYIEYHTNQRRRVEYLPPIYLRFTLPNDYPSVSSPSFELECIWMSSEQLQILSENLKNMWSDNSNEPILFLWYTSLNTQALEWLNITTKLDLTLSFPSTVSKSIKPQLTSTQVAAVIHDYERERKTILLSRSVITWRM</sequence>
<dbReference type="Gene3D" id="3.10.110.10">
    <property type="entry name" value="Ubiquitin Conjugating Enzyme"/>
    <property type="match status" value="1"/>
</dbReference>
<comment type="caution">
    <text evidence="2">The sequence shown here is derived from an EMBL/GenBank/DDBJ whole genome shotgun (WGS) entry which is preliminary data.</text>
</comment>
<dbReference type="InterPro" id="IPR006575">
    <property type="entry name" value="RWD_dom"/>
</dbReference>
<organism evidence="2 3">
    <name type="scientific">Adineta steineri</name>
    <dbReference type="NCBI Taxonomy" id="433720"/>
    <lineage>
        <taxon>Eukaryota</taxon>
        <taxon>Metazoa</taxon>
        <taxon>Spiralia</taxon>
        <taxon>Gnathifera</taxon>
        <taxon>Rotifera</taxon>
        <taxon>Eurotatoria</taxon>
        <taxon>Bdelloidea</taxon>
        <taxon>Adinetida</taxon>
        <taxon>Adinetidae</taxon>
        <taxon>Adineta</taxon>
    </lineage>
</organism>
<evidence type="ECO:0000313" key="3">
    <source>
        <dbReference type="Proteomes" id="UP000663868"/>
    </source>
</evidence>
<dbReference type="Proteomes" id="UP000663868">
    <property type="component" value="Unassembled WGS sequence"/>
</dbReference>
<proteinExistence type="predicted"/>
<name>A0A820N8A5_9BILA</name>
<dbReference type="EMBL" id="CAJOBB010022285">
    <property type="protein sequence ID" value="CAF4383361.1"/>
    <property type="molecule type" value="Genomic_DNA"/>
</dbReference>
<evidence type="ECO:0000313" key="2">
    <source>
        <dbReference type="EMBL" id="CAF4383361.1"/>
    </source>
</evidence>
<dbReference type="PROSITE" id="PS50908">
    <property type="entry name" value="RWD"/>
    <property type="match status" value="1"/>
</dbReference>
<dbReference type="InterPro" id="IPR016135">
    <property type="entry name" value="UBQ-conjugating_enzyme/RWD"/>
</dbReference>
<feature type="non-terminal residue" evidence="2">
    <location>
        <position position="166"/>
    </location>
</feature>
<dbReference type="Pfam" id="PF05773">
    <property type="entry name" value="RWD"/>
    <property type="match status" value="1"/>
</dbReference>
<feature type="non-terminal residue" evidence="2">
    <location>
        <position position="1"/>
    </location>
</feature>
<gene>
    <name evidence="2" type="ORF">KXQ929_LOCUS50041</name>
</gene>
<feature type="domain" description="RWD" evidence="1">
    <location>
        <begin position="1"/>
        <end position="111"/>
    </location>
</feature>
<dbReference type="SMART" id="SM00591">
    <property type="entry name" value="RWD"/>
    <property type="match status" value="1"/>
</dbReference>
<dbReference type="SUPFAM" id="SSF54495">
    <property type="entry name" value="UBC-like"/>
    <property type="match status" value="1"/>
</dbReference>
<dbReference type="CDD" id="cd23820">
    <property type="entry name" value="RWD_RNF14"/>
    <property type="match status" value="1"/>
</dbReference>
<protein>
    <recommendedName>
        <fullName evidence="1">RWD domain-containing protein</fullName>
    </recommendedName>
</protein>
<evidence type="ECO:0000259" key="1">
    <source>
        <dbReference type="PROSITE" id="PS50908"/>
    </source>
</evidence>
<dbReference type="AlphaFoldDB" id="A0A820N8A5"/>
<reference evidence="2" key="1">
    <citation type="submission" date="2021-02" db="EMBL/GenBank/DDBJ databases">
        <authorList>
            <person name="Nowell W R."/>
        </authorList>
    </citation>
    <scope>NUCLEOTIDE SEQUENCE</scope>
</reference>